<dbReference type="Pfam" id="PF03737">
    <property type="entry name" value="RraA-like"/>
    <property type="match status" value="1"/>
</dbReference>
<proteinExistence type="predicted"/>
<dbReference type="Gene3D" id="3.50.30.40">
    <property type="entry name" value="Ribonuclease E inhibitor RraA/RraA-like"/>
    <property type="match status" value="1"/>
</dbReference>
<dbReference type="EMBL" id="UINC01171147">
    <property type="protein sequence ID" value="SVD75549.1"/>
    <property type="molecule type" value="Genomic_DNA"/>
</dbReference>
<dbReference type="InterPro" id="IPR005493">
    <property type="entry name" value="RraA/RraA-like"/>
</dbReference>
<evidence type="ECO:0008006" key="2">
    <source>
        <dbReference type="Google" id="ProtNLM"/>
    </source>
</evidence>
<evidence type="ECO:0000313" key="1">
    <source>
        <dbReference type="EMBL" id="SVD75549.1"/>
    </source>
</evidence>
<accession>A0A382XXL6</accession>
<dbReference type="SUPFAM" id="SSF89562">
    <property type="entry name" value="RraA-like"/>
    <property type="match status" value="1"/>
</dbReference>
<name>A0A382XXL6_9ZZZZ</name>
<reference evidence="1" key="1">
    <citation type="submission" date="2018-05" db="EMBL/GenBank/DDBJ databases">
        <authorList>
            <person name="Lanie J.A."/>
            <person name="Ng W.-L."/>
            <person name="Kazmierczak K.M."/>
            <person name="Andrzejewski T.M."/>
            <person name="Davidsen T.M."/>
            <person name="Wayne K.J."/>
            <person name="Tettelin H."/>
            <person name="Glass J.I."/>
            <person name="Rusch D."/>
            <person name="Podicherti R."/>
            <person name="Tsui H.-C.T."/>
            <person name="Winkler M.E."/>
        </authorList>
    </citation>
    <scope>NUCLEOTIDE SEQUENCE</scope>
</reference>
<feature type="non-terminal residue" evidence="1">
    <location>
        <position position="157"/>
    </location>
</feature>
<dbReference type="AlphaFoldDB" id="A0A382XXL6"/>
<protein>
    <recommendedName>
        <fullName evidence="2">RraA family protein</fullName>
    </recommendedName>
</protein>
<dbReference type="InterPro" id="IPR036704">
    <property type="entry name" value="RraA/RraA-like_sf"/>
</dbReference>
<sequence>MSIYEKLSEFDSPTIFNAVDKYINESSTYSKDTHGLMYTDETIKCLLPTLGNVVGRVITAEVTTNDPDSKAIPWDEYYSTLENSDGPIISVIKDVDSNPGRGACFGDGMAYGHKMLGVKGAIVDGTIRDLDGIKEAGLPIWANGLVPGHGIFNLISV</sequence>
<organism evidence="1">
    <name type="scientific">marine metagenome</name>
    <dbReference type="NCBI Taxonomy" id="408172"/>
    <lineage>
        <taxon>unclassified sequences</taxon>
        <taxon>metagenomes</taxon>
        <taxon>ecological metagenomes</taxon>
    </lineage>
</organism>
<gene>
    <name evidence="1" type="ORF">METZ01_LOCUS428403</name>
</gene>